<dbReference type="EMBL" id="JACHMF010000001">
    <property type="protein sequence ID" value="MBB4698222.1"/>
    <property type="molecule type" value="Genomic_DNA"/>
</dbReference>
<evidence type="ECO:0000256" key="1">
    <source>
        <dbReference type="SAM" id="Phobius"/>
    </source>
</evidence>
<evidence type="ECO:0000313" key="2">
    <source>
        <dbReference type="EMBL" id="MBB4698222.1"/>
    </source>
</evidence>
<keyword evidence="1" id="KW-0472">Membrane</keyword>
<comment type="caution">
    <text evidence="2">The sequence shown here is derived from an EMBL/GenBank/DDBJ whole genome shotgun (WGS) entry which is preliminary data.</text>
</comment>
<reference evidence="2 3" key="1">
    <citation type="submission" date="2020-08" db="EMBL/GenBank/DDBJ databases">
        <title>Sequencing the genomes of 1000 actinobacteria strains.</title>
        <authorList>
            <person name="Klenk H.-P."/>
        </authorList>
    </citation>
    <scope>NUCLEOTIDE SEQUENCE [LARGE SCALE GENOMIC DNA]</scope>
    <source>
        <strain evidence="2 3">DSM 45518</strain>
    </source>
</reference>
<evidence type="ECO:0000313" key="3">
    <source>
        <dbReference type="Proteomes" id="UP000542742"/>
    </source>
</evidence>
<dbReference type="RefSeq" id="WP_184956256.1">
    <property type="nucleotide sequence ID" value="NZ_BOMC01000024.1"/>
</dbReference>
<feature type="transmembrane region" description="Helical" evidence="1">
    <location>
        <begin position="6"/>
        <end position="26"/>
    </location>
</feature>
<keyword evidence="3" id="KW-1185">Reference proteome</keyword>
<gene>
    <name evidence="2" type="ORF">BKA14_008370</name>
</gene>
<feature type="transmembrane region" description="Helical" evidence="1">
    <location>
        <begin position="38"/>
        <end position="55"/>
    </location>
</feature>
<proteinExistence type="predicted"/>
<keyword evidence="1" id="KW-0812">Transmembrane</keyword>
<accession>A0A7W7D0T7</accession>
<organism evidence="2 3">
    <name type="scientific">Paractinoplanes abujensis</name>
    <dbReference type="NCBI Taxonomy" id="882441"/>
    <lineage>
        <taxon>Bacteria</taxon>
        <taxon>Bacillati</taxon>
        <taxon>Actinomycetota</taxon>
        <taxon>Actinomycetes</taxon>
        <taxon>Micromonosporales</taxon>
        <taxon>Micromonosporaceae</taxon>
        <taxon>Paractinoplanes</taxon>
    </lineage>
</organism>
<dbReference type="AlphaFoldDB" id="A0A7W7D0T7"/>
<dbReference type="Proteomes" id="UP000542742">
    <property type="component" value="Unassembled WGS sequence"/>
</dbReference>
<feature type="transmembrane region" description="Helical" evidence="1">
    <location>
        <begin position="67"/>
        <end position="85"/>
    </location>
</feature>
<protein>
    <submittedName>
        <fullName evidence="2">Uncharacterized protein</fullName>
    </submittedName>
</protein>
<sequence length="263" mass="27411">MRMSGGLVCGAITTTALGVVLIMLPGYQVRDYADMDPVYGLGGALPAAIGAALLIAKVRVGNTWPPAHVLIPLLFLPLAIAPLVLGLERNRLESVILLGAAAFAIHLSLGRRLAVAWIAVAVAVAGLGLWGLQDRWRAQKFEAVGVPLYLPEVSGYRLSAVWAGRYSVTLKLTEPGGAWFDALLLRSTGEVPCGPGRPGRALLPPIGAPDRLGICLPAGGSLIVTPSNPGPDVAALRSQLSLRKVDGATLAEHPDGVTSYEPD</sequence>
<feature type="transmembrane region" description="Helical" evidence="1">
    <location>
        <begin position="115"/>
        <end position="132"/>
    </location>
</feature>
<keyword evidence="1" id="KW-1133">Transmembrane helix</keyword>
<name>A0A7W7D0T7_9ACTN</name>